<evidence type="ECO:0000256" key="4">
    <source>
        <dbReference type="ARBA" id="ARBA00022989"/>
    </source>
</evidence>
<dbReference type="PANTHER" id="PTHR23063">
    <property type="entry name" value="PHOSPHOLIPID ACYLTRANSFERASE"/>
    <property type="match status" value="1"/>
</dbReference>
<dbReference type="GO" id="GO:0016746">
    <property type="term" value="F:acyltransferase activity"/>
    <property type="evidence" value="ECO:0007669"/>
    <property type="project" value="UniProtKB-KW"/>
</dbReference>
<keyword evidence="5" id="KW-0443">Lipid metabolism</keyword>
<keyword evidence="11" id="KW-1185">Reference proteome</keyword>
<dbReference type="CDD" id="cd07989">
    <property type="entry name" value="LPLAT_AGPAT-like"/>
    <property type="match status" value="1"/>
</dbReference>
<dbReference type="Proteomes" id="UP001162030">
    <property type="component" value="Chromosome"/>
</dbReference>
<keyword evidence="3 8" id="KW-0812">Transmembrane</keyword>
<dbReference type="SUPFAM" id="SSF69593">
    <property type="entry name" value="Glycerol-3-phosphate (1)-acyltransferase"/>
    <property type="match status" value="1"/>
</dbReference>
<sequence length="261" mass="28965">MRVQRWRQWFRVLAVAAMFAAGIVAVSVLMPAARIFLAGRRATQWNDAIMVTWNRAVCRILNLRLHIHGRPDPLAGLIVANHVSWLDIIAIGAQGPCLFIAKREVADWPVLGYLAKRIGTLFVQRGDAAQSAVVAERMVWQLRQGKRLVLFPEGTTSTGNRVLRFHGKLFLPAQRARVRVQAVALRYEGEAARCAPFVGDDAFLPHLLGILKLDRIDLDLRYCPTVPPGPGPNELAQTTRRQIATALGAEAPSRWLGIMTS</sequence>
<gene>
    <name evidence="10" type="ORF">MSZNOR_1384</name>
</gene>
<evidence type="ECO:0000256" key="6">
    <source>
        <dbReference type="ARBA" id="ARBA00023136"/>
    </source>
</evidence>
<dbReference type="EMBL" id="OX458333">
    <property type="protein sequence ID" value="CAI8790016.1"/>
    <property type="molecule type" value="Genomic_DNA"/>
</dbReference>
<evidence type="ECO:0000259" key="9">
    <source>
        <dbReference type="SMART" id="SM00563"/>
    </source>
</evidence>
<dbReference type="RefSeq" id="WP_317963795.1">
    <property type="nucleotide sequence ID" value="NZ_OX458333.1"/>
</dbReference>
<keyword evidence="7 10" id="KW-0012">Acyltransferase</keyword>
<evidence type="ECO:0000313" key="10">
    <source>
        <dbReference type="EMBL" id="CAI8790016.1"/>
    </source>
</evidence>
<evidence type="ECO:0000313" key="11">
    <source>
        <dbReference type="Proteomes" id="UP001162030"/>
    </source>
</evidence>
<evidence type="ECO:0000256" key="2">
    <source>
        <dbReference type="ARBA" id="ARBA00022679"/>
    </source>
</evidence>
<dbReference type="PANTHER" id="PTHR23063:SF52">
    <property type="entry name" value="LYSOPHOSPHATIDYLCHOLINE ACYLTRANSFERASE"/>
    <property type="match status" value="1"/>
</dbReference>
<evidence type="ECO:0000256" key="5">
    <source>
        <dbReference type="ARBA" id="ARBA00023098"/>
    </source>
</evidence>
<keyword evidence="2" id="KW-0808">Transferase</keyword>
<organism evidence="10 11">
    <name type="scientific">Methylocaldum szegediense</name>
    <dbReference type="NCBI Taxonomy" id="73780"/>
    <lineage>
        <taxon>Bacteria</taxon>
        <taxon>Pseudomonadati</taxon>
        <taxon>Pseudomonadota</taxon>
        <taxon>Gammaproteobacteria</taxon>
        <taxon>Methylococcales</taxon>
        <taxon>Methylococcaceae</taxon>
        <taxon>Methylocaldum</taxon>
    </lineage>
</organism>
<evidence type="ECO:0000256" key="8">
    <source>
        <dbReference type="SAM" id="Phobius"/>
    </source>
</evidence>
<accession>A0ABM9HZK5</accession>
<proteinExistence type="predicted"/>
<dbReference type="SMART" id="SM00563">
    <property type="entry name" value="PlsC"/>
    <property type="match status" value="1"/>
</dbReference>
<evidence type="ECO:0000256" key="1">
    <source>
        <dbReference type="ARBA" id="ARBA00004370"/>
    </source>
</evidence>
<feature type="transmembrane region" description="Helical" evidence="8">
    <location>
        <begin position="12"/>
        <end position="33"/>
    </location>
</feature>
<reference evidence="10 11" key="1">
    <citation type="submission" date="2023-03" db="EMBL/GenBank/DDBJ databases">
        <authorList>
            <person name="Pearce D."/>
        </authorList>
    </citation>
    <scope>NUCLEOTIDE SEQUENCE [LARGE SCALE GENOMIC DNA]</scope>
    <source>
        <strain evidence="10">Msz</strain>
    </source>
</reference>
<dbReference type="InterPro" id="IPR002123">
    <property type="entry name" value="Plipid/glycerol_acylTrfase"/>
</dbReference>
<evidence type="ECO:0000256" key="3">
    <source>
        <dbReference type="ARBA" id="ARBA00022692"/>
    </source>
</evidence>
<keyword evidence="4 8" id="KW-1133">Transmembrane helix</keyword>
<name>A0ABM9HZK5_9GAMM</name>
<feature type="domain" description="Phospholipid/glycerol acyltransferase" evidence="9">
    <location>
        <begin position="76"/>
        <end position="188"/>
    </location>
</feature>
<comment type="subcellular location">
    <subcellularLocation>
        <location evidence="1">Membrane</location>
    </subcellularLocation>
</comment>
<evidence type="ECO:0000256" key="7">
    <source>
        <dbReference type="ARBA" id="ARBA00023315"/>
    </source>
</evidence>
<dbReference type="Pfam" id="PF01553">
    <property type="entry name" value="Acyltransferase"/>
    <property type="match status" value="1"/>
</dbReference>
<protein>
    <submittedName>
        <fullName evidence="10">Phospholipid/glycerol acyltransferase</fullName>
    </submittedName>
</protein>
<keyword evidence="6 8" id="KW-0472">Membrane</keyword>